<accession>A0AAD9QZH0</accession>
<name>A0AAD9QZH0_ACRCE</name>
<comment type="caution">
    <text evidence="2">The sequence shown here is derived from an EMBL/GenBank/DDBJ whole genome shotgun (WGS) entry which is preliminary data.</text>
</comment>
<dbReference type="PANTHER" id="PTHR31751">
    <property type="entry name" value="SI:CH211-108C17.2-RELATED-RELATED"/>
    <property type="match status" value="1"/>
</dbReference>
<organism evidence="2 3">
    <name type="scientific">Acropora cervicornis</name>
    <name type="common">Staghorn coral</name>
    <dbReference type="NCBI Taxonomy" id="6130"/>
    <lineage>
        <taxon>Eukaryota</taxon>
        <taxon>Metazoa</taxon>
        <taxon>Cnidaria</taxon>
        <taxon>Anthozoa</taxon>
        <taxon>Hexacorallia</taxon>
        <taxon>Scleractinia</taxon>
        <taxon>Astrocoeniina</taxon>
        <taxon>Acroporidae</taxon>
        <taxon>Acropora</taxon>
    </lineage>
</organism>
<feature type="region of interest" description="Disordered" evidence="1">
    <location>
        <begin position="1"/>
        <end position="49"/>
    </location>
</feature>
<dbReference type="AlphaFoldDB" id="A0AAD9QZH0"/>
<sequence length="557" mass="63857">MNIDHEELNEEGQHSQETGDEGDQDWTPKEAETAYEQAGDDDCGQGPDKKIDLQPLSKSIYMDQPTINAWEVPSRKFAAKFFHSVFWSINKKDLTCLRHMGAHVYHYPTHFFRQRHLLVPSIVKYWRGYQADLLAKLAGKEMVIAGDGRHDSMGHSAKYGTYTIFCCTIGYIIHIVLVQANQTGRSSAMEFTGHQKAFAFLLGTAMILKAFISDRHSQIAKWMRDECPKKCKELKSADKIQKLLTKLSKEKGMESIGHWRKACVHPFYWSVTSTQPKLQEYHILNQHTNIPIRLFNKCAHAVVTTQRLWLTKGQTILASLHFNWNLNRESLKDGQSNAKLHVTYPKFKEGEGTVREARVKQNYDYVAKIYETLVKTPKEELQRLEDELKTEVPESLHNMLKDKESKAEAMEKFLSRKKRDTNICPPTCSGTPSSTLDAELQQLQNPACSSTGQKGSRKAPTCKKVWTPKKGPKERPVFLHNSTSGQAVTLKCCYDQKNVNTKVTQISHHPCHPHSMYMQMHPDLNYSLSDDLPEIWDRVLCIIFPQNCDPRFSPYKI</sequence>
<dbReference type="PANTHER" id="PTHR31751:SF40">
    <property type="match status" value="1"/>
</dbReference>
<reference evidence="2" key="2">
    <citation type="journal article" date="2023" name="Science">
        <title>Genomic signatures of disease resistance in endangered staghorn corals.</title>
        <authorList>
            <person name="Vollmer S.V."/>
            <person name="Selwyn J.D."/>
            <person name="Despard B.A."/>
            <person name="Roesel C.L."/>
        </authorList>
    </citation>
    <scope>NUCLEOTIDE SEQUENCE</scope>
    <source>
        <strain evidence="2">K2</strain>
    </source>
</reference>
<reference evidence="2" key="1">
    <citation type="journal article" date="2023" name="G3 (Bethesda)">
        <title>Whole genome assembly and annotation of the endangered Caribbean coral Acropora cervicornis.</title>
        <authorList>
            <person name="Selwyn J.D."/>
            <person name="Vollmer S.V."/>
        </authorList>
    </citation>
    <scope>NUCLEOTIDE SEQUENCE</scope>
    <source>
        <strain evidence="2">K2</strain>
    </source>
</reference>
<feature type="compositionally biased region" description="Basic and acidic residues" evidence="1">
    <location>
        <begin position="1"/>
        <end position="14"/>
    </location>
</feature>
<keyword evidence="3" id="KW-1185">Reference proteome</keyword>
<gene>
    <name evidence="2" type="ORF">P5673_005116</name>
</gene>
<proteinExistence type="predicted"/>
<evidence type="ECO:0000313" key="2">
    <source>
        <dbReference type="EMBL" id="KAK2570326.1"/>
    </source>
</evidence>
<evidence type="ECO:0000313" key="3">
    <source>
        <dbReference type="Proteomes" id="UP001249851"/>
    </source>
</evidence>
<dbReference type="EMBL" id="JARQWQ010000008">
    <property type="protein sequence ID" value="KAK2570326.1"/>
    <property type="molecule type" value="Genomic_DNA"/>
</dbReference>
<dbReference type="Proteomes" id="UP001249851">
    <property type="component" value="Unassembled WGS sequence"/>
</dbReference>
<protein>
    <submittedName>
        <fullName evidence="2">Uncharacterized protein</fullName>
    </submittedName>
</protein>
<evidence type="ECO:0000256" key="1">
    <source>
        <dbReference type="SAM" id="MobiDB-lite"/>
    </source>
</evidence>